<dbReference type="InterPro" id="IPR043504">
    <property type="entry name" value="Peptidase_S1_PA_chymotrypsin"/>
</dbReference>
<dbReference type="Pfam" id="PF13365">
    <property type="entry name" value="Trypsin_2"/>
    <property type="match status" value="1"/>
</dbReference>
<dbReference type="AlphaFoldDB" id="A0A174LQZ7"/>
<accession>A0A174LQZ7</accession>
<gene>
    <name evidence="1" type="ORF">ERS852457_03729</name>
</gene>
<protein>
    <submittedName>
        <fullName evidence="1">Adenylate cyclase</fullName>
    </submittedName>
</protein>
<dbReference type="InterPro" id="IPR009003">
    <property type="entry name" value="Peptidase_S1_PA"/>
</dbReference>
<dbReference type="Proteomes" id="UP000095333">
    <property type="component" value="Unassembled WGS sequence"/>
</dbReference>
<dbReference type="Gene3D" id="2.40.10.10">
    <property type="entry name" value="Trypsin-like serine proteases"/>
    <property type="match status" value="2"/>
</dbReference>
<evidence type="ECO:0000313" key="1">
    <source>
        <dbReference type="EMBL" id="CUP23929.1"/>
    </source>
</evidence>
<proteinExistence type="predicted"/>
<organism evidence="1 2">
    <name type="scientific">Phocaeicola vulgatus</name>
    <name type="common">Bacteroides vulgatus</name>
    <dbReference type="NCBI Taxonomy" id="821"/>
    <lineage>
        <taxon>Bacteria</taxon>
        <taxon>Pseudomonadati</taxon>
        <taxon>Bacteroidota</taxon>
        <taxon>Bacteroidia</taxon>
        <taxon>Bacteroidales</taxon>
        <taxon>Bacteroidaceae</taxon>
        <taxon>Phocaeicola</taxon>
    </lineage>
</organism>
<dbReference type="SUPFAM" id="SSF50494">
    <property type="entry name" value="Trypsin-like serine proteases"/>
    <property type="match status" value="1"/>
</dbReference>
<reference evidence="1 2" key="1">
    <citation type="submission" date="2015-09" db="EMBL/GenBank/DDBJ databases">
        <authorList>
            <consortium name="Pathogen Informatics"/>
        </authorList>
    </citation>
    <scope>NUCLEOTIDE SEQUENCE [LARGE SCALE GENOMIC DNA]</scope>
    <source>
        <strain evidence="1 2">2789STDY5834842</strain>
    </source>
</reference>
<evidence type="ECO:0000313" key="2">
    <source>
        <dbReference type="Proteomes" id="UP000095333"/>
    </source>
</evidence>
<name>A0A174LQZ7_PHOVU</name>
<sequence>MKYILFCFIALNIIACTSQKESYTQEQLYEKMSSGVVLVQNTYNYKVSNEKYSSYYILTTRDRYTCHKYDYQTYDSIKENYNNTIYGTGFFLNNKQTIITNSHVINPTIDTVQLCNSIKAHLINEIEKHTKLLDVNIELKSYCINKLYNNESLSNLEREFFNKCDEYIKTQRDISTELLKELQDEDFEKNYKIRIDAQIGVALNGNKISSNKDFEKVTVIKDVPNYDLGIIAPFGITSYVFSNSDENYKNRYVFKLPNETNNSKSNEELKLYMIGFNRGPNLALTNEGIKAQITQGNISQNTDSIKIMYSIPALQGSSGSPVVNQYGELVAVNFAGISTTQGFNYGIKAERLKEILNDTGIQERINAVNRQE</sequence>
<dbReference type="RefSeq" id="WP_057250797.1">
    <property type="nucleotide sequence ID" value="NZ_CYZI01000036.1"/>
</dbReference>
<dbReference type="EMBL" id="CYZI01000036">
    <property type="protein sequence ID" value="CUP23929.1"/>
    <property type="molecule type" value="Genomic_DNA"/>
</dbReference>